<accession>E4RPZ5</accession>
<sequence length="260" mass="30113">MIELIVFAAANYFLVAYFKKEETAYLYIGSLMLALVYVLAPAVIFLLPLYSLIFYFELVFKNSEKAWAQLFTFILPSLAAIFSLSYISWLYGRGFRLIYLNDALFNSVSLYSGNLDYQAFISALFSNIIFLALSYLPVLLYFVFKKGFNKPYLYLFLMPALWQFTGYFTTGLKAELSFYMLYLFFVIIFFVLFSDELSLKLNRLYSLAVITNVVIAAIYLSTALNIYLPENYIFINQSIDSFLQSFENIVVDNWPGPSLF</sequence>
<protein>
    <submittedName>
        <fullName evidence="2">Uncharacterized protein</fullName>
    </submittedName>
</protein>
<dbReference type="HOGENOM" id="CLU_1068602_0_0_9"/>
<evidence type="ECO:0000313" key="3">
    <source>
        <dbReference type="Proteomes" id="UP000007434"/>
    </source>
</evidence>
<feature type="transmembrane region" description="Helical" evidence="1">
    <location>
        <begin position="176"/>
        <end position="193"/>
    </location>
</feature>
<feature type="transmembrane region" description="Helical" evidence="1">
    <location>
        <begin position="205"/>
        <end position="228"/>
    </location>
</feature>
<dbReference type="EMBL" id="CP002304">
    <property type="protein sequence ID" value="ADQ14362.1"/>
    <property type="molecule type" value="Genomic_DNA"/>
</dbReference>
<keyword evidence="1" id="KW-0472">Membrane</keyword>
<proteinExistence type="predicted"/>
<name>E4RPZ5_HALHG</name>
<dbReference type="AlphaFoldDB" id="E4RPZ5"/>
<reference evidence="2 3" key="2">
    <citation type="journal article" date="2011" name="J. Bacteriol.">
        <title>Complete Genome Sequence of the Haloalkaliphilic, Hydrogen Producing Halanaerobium hydrogenoformans.</title>
        <authorList>
            <person name="Brown S.D."/>
            <person name="Begemann M.B."/>
            <person name="Mormile M.R."/>
            <person name="Wall J.D."/>
            <person name="Han C.S."/>
            <person name="Goodwin L.A."/>
            <person name="Pitluck S."/>
            <person name="Land M.L."/>
            <person name="Hauser L.J."/>
            <person name="Elias D.A."/>
        </authorList>
    </citation>
    <scope>NUCLEOTIDE SEQUENCE [LARGE SCALE GENOMIC DNA]</scope>
    <source>
        <strain evidence="3">sapolanicus</strain>
    </source>
</reference>
<keyword evidence="3" id="KW-1185">Reference proteome</keyword>
<keyword evidence="1" id="KW-0812">Transmembrane</keyword>
<feature type="transmembrane region" description="Helical" evidence="1">
    <location>
        <begin position="151"/>
        <end position="170"/>
    </location>
</feature>
<feature type="transmembrane region" description="Helical" evidence="1">
    <location>
        <begin position="119"/>
        <end position="144"/>
    </location>
</feature>
<feature type="transmembrane region" description="Helical" evidence="1">
    <location>
        <begin position="24"/>
        <end position="55"/>
    </location>
</feature>
<organism evidence="2 3">
    <name type="scientific">Halanaerobium hydrogeniformans</name>
    <name type="common">Halanaerobium sp. (strain sapolanicus)</name>
    <dbReference type="NCBI Taxonomy" id="656519"/>
    <lineage>
        <taxon>Bacteria</taxon>
        <taxon>Bacillati</taxon>
        <taxon>Bacillota</taxon>
        <taxon>Clostridia</taxon>
        <taxon>Halanaerobiales</taxon>
        <taxon>Halanaerobiaceae</taxon>
        <taxon>Halanaerobium</taxon>
    </lineage>
</organism>
<dbReference type="RefSeq" id="WP_013405452.1">
    <property type="nucleotide sequence ID" value="NC_014654.1"/>
</dbReference>
<dbReference type="Proteomes" id="UP000007434">
    <property type="component" value="Chromosome"/>
</dbReference>
<gene>
    <name evidence="2" type="ordered locus">Halsa_0916</name>
</gene>
<evidence type="ECO:0000313" key="2">
    <source>
        <dbReference type="EMBL" id="ADQ14362.1"/>
    </source>
</evidence>
<evidence type="ECO:0000256" key="1">
    <source>
        <dbReference type="SAM" id="Phobius"/>
    </source>
</evidence>
<dbReference type="STRING" id="656519.Halsa_0916"/>
<dbReference type="OrthoDB" id="9920661at2"/>
<reference evidence="2 3" key="1">
    <citation type="submission" date="2010-11" db="EMBL/GenBank/DDBJ databases">
        <title>Complete sequence of Halanaerobium sp. sapolanicus.</title>
        <authorList>
            <consortium name="US DOE Joint Genome Institute"/>
            <person name="Lucas S."/>
            <person name="Copeland A."/>
            <person name="Lapidus A."/>
            <person name="Cheng J.-F."/>
            <person name="Bruce D."/>
            <person name="Goodwin L."/>
            <person name="Pitluck S."/>
            <person name="Davenport K."/>
            <person name="Detter J.C."/>
            <person name="Han C."/>
            <person name="Tapia R."/>
            <person name="Land M."/>
            <person name="Hauser L."/>
            <person name="Jeffries C."/>
            <person name="Kyrpides N."/>
            <person name="Ivanova N."/>
            <person name="Mikhailova N."/>
            <person name="Begemann M.B."/>
            <person name="Mormile M.R."/>
            <person name="Wall J.D."/>
            <person name="Elias D.A."/>
            <person name="Woyke T."/>
        </authorList>
    </citation>
    <scope>NUCLEOTIDE SEQUENCE [LARGE SCALE GENOMIC DNA]</scope>
    <source>
        <strain evidence="3">sapolanicus</strain>
    </source>
</reference>
<keyword evidence="1" id="KW-1133">Transmembrane helix</keyword>
<feature type="transmembrane region" description="Helical" evidence="1">
    <location>
        <begin position="67"/>
        <end position="91"/>
    </location>
</feature>
<dbReference type="KEGG" id="has:Halsa_0916"/>